<dbReference type="InterPro" id="IPR050431">
    <property type="entry name" value="Adaptor_comp_med_subunit"/>
</dbReference>
<dbReference type="Gene3D" id="2.60.40.1170">
    <property type="entry name" value="Mu homology domain, subdomain B"/>
    <property type="match status" value="2"/>
</dbReference>
<evidence type="ECO:0000256" key="6">
    <source>
        <dbReference type="ARBA" id="ARBA00022927"/>
    </source>
</evidence>
<dbReference type="GeneID" id="43585134"/>
<dbReference type="SUPFAM" id="SSF49447">
    <property type="entry name" value="Second domain of Mu2 adaptin subunit (ap50) of ap2 adaptor"/>
    <property type="match status" value="1"/>
</dbReference>
<evidence type="ECO:0000313" key="12">
    <source>
        <dbReference type="EMBL" id="VVT58666.1"/>
    </source>
</evidence>
<dbReference type="Pfam" id="PF00928">
    <property type="entry name" value="Adap_comp_sub"/>
    <property type="match status" value="1"/>
</dbReference>
<dbReference type="SUPFAM" id="SSF64356">
    <property type="entry name" value="SNARE-like"/>
    <property type="match status" value="1"/>
</dbReference>
<organism evidence="12 13">
    <name type="scientific">Magnusiomyces paraingens</name>
    <dbReference type="NCBI Taxonomy" id="2606893"/>
    <lineage>
        <taxon>Eukaryota</taxon>
        <taxon>Fungi</taxon>
        <taxon>Dikarya</taxon>
        <taxon>Ascomycota</taxon>
        <taxon>Saccharomycotina</taxon>
        <taxon>Dipodascomycetes</taxon>
        <taxon>Dipodascales</taxon>
        <taxon>Dipodascaceae</taxon>
        <taxon>Magnusiomyces</taxon>
    </lineage>
</organism>
<dbReference type="OrthoDB" id="10259133at2759"/>
<dbReference type="GO" id="GO:0005905">
    <property type="term" value="C:clathrin-coated pit"/>
    <property type="evidence" value="ECO:0007669"/>
    <property type="project" value="UniProtKB-KW"/>
</dbReference>
<dbReference type="InterPro" id="IPR018240">
    <property type="entry name" value="Clathrin_mu_CS"/>
</dbReference>
<keyword evidence="13" id="KW-1185">Reference proteome</keyword>
<dbReference type="RefSeq" id="XP_031856925.1">
    <property type="nucleotide sequence ID" value="XM_032001034.1"/>
</dbReference>
<name>A0A5E8CBG0_9ASCO</name>
<dbReference type="PIRSF" id="PIRSF005992">
    <property type="entry name" value="Clathrin_mu"/>
    <property type="match status" value="1"/>
</dbReference>
<dbReference type="GO" id="GO:0030131">
    <property type="term" value="C:clathrin adaptor complex"/>
    <property type="evidence" value="ECO:0007669"/>
    <property type="project" value="UniProtKB-UniRule"/>
</dbReference>
<keyword evidence="6 9" id="KW-0653">Protein transport</keyword>
<feature type="domain" description="MHD" evidence="11">
    <location>
        <begin position="190"/>
        <end position="460"/>
    </location>
</feature>
<dbReference type="CDD" id="cd14836">
    <property type="entry name" value="AP2_Mu_N"/>
    <property type="match status" value="1"/>
</dbReference>
<keyword evidence="3 9" id="KW-0813">Transport</keyword>
<evidence type="ECO:0000256" key="2">
    <source>
        <dbReference type="ARBA" id="ARBA00004277"/>
    </source>
</evidence>
<feature type="region of interest" description="Disordered" evidence="10">
    <location>
        <begin position="155"/>
        <end position="176"/>
    </location>
</feature>
<dbReference type="Gene3D" id="3.30.450.60">
    <property type="match status" value="1"/>
</dbReference>
<evidence type="ECO:0000256" key="9">
    <source>
        <dbReference type="PIRNR" id="PIRNR005992"/>
    </source>
</evidence>
<feature type="compositionally biased region" description="Polar residues" evidence="10">
    <location>
        <begin position="160"/>
        <end position="176"/>
    </location>
</feature>
<evidence type="ECO:0000256" key="10">
    <source>
        <dbReference type="SAM" id="MobiDB-lite"/>
    </source>
</evidence>
<dbReference type="InterPro" id="IPR028565">
    <property type="entry name" value="MHD"/>
</dbReference>
<evidence type="ECO:0000313" key="13">
    <source>
        <dbReference type="Proteomes" id="UP000398389"/>
    </source>
</evidence>
<evidence type="ECO:0000259" key="11">
    <source>
        <dbReference type="PROSITE" id="PS51072"/>
    </source>
</evidence>
<dbReference type="PANTHER" id="PTHR10529">
    <property type="entry name" value="AP COMPLEX SUBUNIT MU"/>
    <property type="match status" value="1"/>
</dbReference>
<comment type="similarity">
    <text evidence="9">Belongs to the adaptor complexes medium subunit family.</text>
</comment>
<dbReference type="CDD" id="cd09251">
    <property type="entry name" value="AP-2_Mu2_Cterm"/>
    <property type="match status" value="1"/>
</dbReference>
<dbReference type="GO" id="GO:0006897">
    <property type="term" value="P:endocytosis"/>
    <property type="evidence" value="ECO:0007669"/>
    <property type="project" value="UniProtKB-KW"/>
</dbReference>
<reference evidence="12 13" key="1">
    <citation type="submission" date="2019-09" db="EMBL/GenBank/DDBJ databases">
        <authorList>
            <person name="Brejova B."/>
        </authorList>
    </citation>
    <scope>NUCLEOTIDE SEQUENCE [LARGE SCALE GENOMIC DNA]</scope>
</reference>
<evidence type="ECO:0000256" key="7">
    <source>
        <dbReference type="ARBA" id="ARBA00023136"/>
    </source>
</evidence>
<proteinExistence type="inferred from homology"/>
<dbReference type="GO" id="GO:0005886">
    <property type="term" value="C:plasma membrane"/>
    <property type="evidence" value="ECO:0007669"/>
    <property type="project" value="UniProtKB-SubCell"/>
</dbReference>
<dbReference type="FunFam" id="3.30.450.60:FF:000002">
    <property type="entry name" value="AP-2 complex subunit mu, putative"/>
    <property type="match status" value="1"/>
</dbReference>
<dbReference type="InterPro" id="IPR011012">
    <property type="entry name" value="Longin-like_dom_sf"/>
</dbReference>
<dbReference type="GO" id="GO:0006886">
    <property type="term" value="P:intracellular protein transport"/>
    <property type="evidence" value="ECO:0007669"/>
    <property type="project" value="UniProtKB-UniRule"/>
</dbReference>
<keyword evidence="7" id="KW-0472">Membrane</keyword>
<dbReference type="PRINTS" id="PR00314">
    <property type="entry name" value="CLATHRINADPT"/>
</dbReference>
<dbReference type="InterPro" id="IPR043532">
    <property type="entry name" value="AP2_Mu_N"/>
</dbReference>
<dbReference type="PROSITE" id="PS51072">
    <property type="entry name" value="MHD"/>
    <property type="match status" value="1"/>
</dbReference>
<dbReference type="Proteomes" id="UP000398389">
    <property type="component" value="Unassembled WGS sequence"/>
</dbReference>
<dbReference type="InterPro" id="IPR043512">
    <property type="entry name" value="Mu2_C"/>
</dbReference>
<gene>
    <name evidence="12" type="ORF">SAPINGB_P006323</name>
</gene>
<protein>
    <recommendedName>
        <fullName evidence="11">MHD domain-containing protein</fullName>
    </recommendedName>
</protein>
<sequence length="461" mass="51479">MISAIIIYNLKGEVLISRLYRDGLRRSIADVFRIQVISNPDSRSPVLTLGSTSFLHIRHENLYIVGITRSNVDAGLVFEFLYKLVDLGKSYFGTFDENVVKNGFALIYELLDEVLDFGFPQNTEIETLKRYITTEGLKTSTNTASSVVNLARIGKKDDSSSNGNTKSKGAITTQATSATPWRRPGIKYRKNEVFVDIFEDLNLLMSATGSVIKADVAGRVMLKTHLSGQPECKFGLNDSLTLNTRDVFDDEGDNDDDDSNIGHMANAGAVKLEDCQFHQCVRLDDFDSDRIISFIPPDGEFELMRYRAVENINLPFRVIAQVTEVGRLKVDYEITVRANFGAKLYATDVVVHVPTPLNTTDTTCSTSGGKAKYDPAVNQIVWRVGRCAGGAEYSLRASAQLTSTTVLKPWTRPPISMDFSLSMFTSSGIMVRYLKIFEKANYATVKWVRYLVRAGSYEIRY</sequence>
<keyword evidence="5" id="KW-0254">Endocytosis</keyword>
<evidence type="ECO:0000256" key="5">
    <source>
        <dbReference type="ARBA" id="ARBA00022583"/>
    </source>
</evidence>
<keyword evidence="8" id="KW-0168">Coated pit</keyword>
<comment type="subcellular location">
    <subcellularLocation>
        <location evidence="1">Cell membrane</location>
    </subcellularLocation>
    <subcellularLocation>
        <location evidence="2">Membrane</location>
        <location evidence="2">Coated pit</location>
        <topology evidence="2">Peripheral membrane protein</topology>
        <orientation evidence="2">Cytoplasmic side</orientation>
    </subcellularLocation>
</comment>
<dbReference type="InterPro" id="IPR001392">
    <property type="entry name" value="Clathrin_mu"/>
</dbReference>
<accession>A0A5E8CBG0</accession>
<evidence type="ECO:0000256" key="4">
    <source>
        <dbReference type="ARBA" id="ARBA00022475"/>
    </source>
</evidence>
<dbReference type="AlphaFoldDB" id="A0A5E8CBG0"/>
<evidence type="ECO:0000256" key="8">
    <source>
        <dbReference type="ARBA" id="ARBA00023176"/>
    </source>
</evidence>
<evidence type="ECO:0000256" key="3">
    <source>
        <dbReference type="ARBA" id="ARBA00022448"/>
    </source>
</evidence>
<dbReference type="PROSITE" id="PS00991">
    <property type="entry name" value="CLAT_ADAPTOR_M_2"/>
    <property type="match status" value="1"/>
</dbReference>
<keyword evidence="4" id="KW-1003">Cell membrane</keyword>
<dbReference type="EMBL" id="CABVLU010000005">
    <property type="protein sequence ID" value="VVT58666.1"/>
    <property type="molecule type" value="Genomic_DNA"/>
</dbReference>
<evidence type="ECO:0000256" key="1">
    <source>
        <dbReference type="ARBA" id="ARBA00004236"/>
    </source>
</evidence>
<dbReference type="InterPro" id="IPR036168">
    <property type="entry name" value="AP2_Mu_C_sf"/>
</dbReference>